<evidence type="ECO:0000313" key="2">
    <source>
        <dbReference type="EMBL" id="GJS59662.1"/>
    </source>
</evidence>
<feature type="compositionally biased region" description="Polar residues" evidence="1">
    <location>
        <begin position="81"/>
        <end position="122"/>
    </location>
</feature>
<feature type="region of interest" description="Disordered" evidence="1">
    <location>
        <begin position="1"/>
        <end position="28"/>
    </location>
</feature>
<feature type="region of interest" description="Disordered" evidence="1">
    <location>
        <begin position="69"/>
        <end position="159"/>
    </location>
</feature>
<reference evidence="2" key="2">
    <citation type="submission" date="2022-01" db="EMBL/GenBank/DDBJ databases">
        <authorList>
            <person name="Yamashiro T."/>
            <person name="Shiraishi A."/>
            <person name="Satake H."/>
            <person name="Nakayama K."/>
        </authorList>
    </citation>
    <scope>NUCLEOTIDE SEQUENCE</scope>
</reference>
<name>A0ABQ4X3H5_9ASTR</name>
<reference evidence="2" key="1">
    <citation type="journal article" date="2022" name="Int. J. Mol. Sci.">
        <title>Draft Genome of Tanacetum Coccineum: Genomic Comparison of Closely Related Tanacetum-Family Plants.</title>
        <authorList>
            <person name="Yamashiro T."/>
            <person name="Shiraishi A."/>
            <person name="Nakayama K."/>
            <person name="Satake H."/>
        </authorList>
    </citation>
    <scope>NUCLEOTIDE SEQUENCE</scope>
</reference>
<keyword evidence="3" id="KW-1185">Reference proteome</keyword>
<protein>
    <recommendedName>
        <fullName evidence="4">Reverse transcriptase domain-containing protein</fullName>
    </recommendedName>
</protein>
<evidence type="ECO:0008006" key="4">
    <source>
        <dbReference type="Google" id="ProtNLM"/>
    </source>
</evidence>
<evidence type="ECO:0000256" key="1">
    <source>
        <dbReference type="SAM" id="MobiDB-lite"/>
    </source>
</evidence>
<dbReference type="EMBL" id="BQNB010009165">
    <property type="protein sequence ID" value="GJS59662.1"/>
    <property type="molecule type" value="Genomic_DNA"/>
</dbReference>
<gene>
    <name evidence="2" type="ORF">Tco_0654446</name>
</gene>
<feature type="compositionally biased region" description="Basic and acidic residues" evidence="1">
    <location>
        <begin position="70"/>
        <end position="80"/>
    </location>
</feature>
<proteinExistence type="predicted"/>
<comment type="caution">
    <text evidence="2">The sequence shown here is derived from an EMBL/GenBank/DDBJ whole genome shotgun (WGS) entry which is preliminary data.</text>
</comment>
<dbReference type="Proteomes" id="UP001151760">
    <property type="component" value="Unassembled WGS sequence"/>
</dbReference>
<feature type="compositionally biased region" description="Low complexity" evidence="1">
    <location>
        <begin position="126"/>
        <end position="136"/>
    </location>
</feature>
<sequence length="159" mass="17977">MDAMTMKMDAQYKDFQSCSKQSNLDDDDIPMSLEEEAKFMQTFHHTFMDIKNKLETTTKNHQASIQNLKAKFDRLADKQSSRPYGSLPSNTQPNPKGSSSKPYQPPQAQNEHVNAVFTQSGKSYDPPDNLNDQQNDSETPINFDSDDEDDEPTPQPPTA</sequence>
<organism evidence="2 3">
    <name type="scientific">Tanacetum coccineum</name>
    <dbReference type="NCBI Taxonomy" id="301880"/>
    <lineage>
        <taxon>Eukaryota</taxon>
        <taxon>Viridiplantae</taxon>
        <taxon>Streptophyta</taxon>
        <taxon>Embryophyta</taxon>
        <taxon>Tracheophyta</taxon>
        <taxon>Spermatophyta</taxon>
        <taxon>Magnoliopsida</taxon>
        <taxon>eudicotyledons</taxon>
        <taxon>Gunneridae</taxon>
        <taxon>Pentapetalae</taxon>
        <taxon>asterids</taxon>
        <taxon>campanulids</taxon>
        <taxon>Asterales</taxon>
        <taxon>Asteraceae</taxon>
        <taxon>Asteroideae</taxon>
        <taxon>Anthemideae</taxon>
        <taxon>Anthemidinae</taxon>
        <taxon>Tanacetum</taxon>
    </lineage>
</organism>
<evidence type="ECO:0000313" key="3">
    <source>
        <dbReference type="Proteomes" id="UP001151760"/>
    </source>
</evidence>
<accession>A0ABQ4X3H5</accession>